<dbReference type="PANTHER" id="PTHR13847">
    <property type="entry name" value="SARCOSINE DEHYDROGENASE-RELATED"/>
    <property type="match status" value="1"/>
</dbReference>
<evidence type="ECO:0000313" key="4">
    <source>
        <dbReference type="Proteomes" id="UP001596074"/>
    </source>
</evidence>
<dbReference type="GO" id="GO:0016491">
    <property type="term" value="F:oxidoreductase activity"/>
    <property type="evidence" value="ECO:0007669"/>
    <property type="project" value="UniProtKB-KW"/>
</dbReference>
<accession>A0ABW1A6A5</accession>
<dbReference type="SUPFAM" id="SSF51905">
    <property type="entry name" value="FAD/NAD(P)-binding domain"/>
    <property type="match status" value="1"/>
</dbReference>
<dbReference type="EMBL" id="JBHSON010000050">
    <property type="protein sequence ID" value="MFC5750141.1"/>
    <property type="molecule type" value="Genomic_DNA"/>
</dbReference>
<dbReference type="RefSeq" id="WP_378285872.1">
    <property type="nucleotide sequence ID" value="NZ_JBHSON010000050.1"/>
</dbReference>
<dbReference type="InterPro" id="IPR036188">
    <property type="entry name" value="FAD/NAD-bd_sf"/>
</dbReference>
<sequence length="424" mass="45171">MHLARQDAGAAVIIGGGIIGAAVAYELVRYGLTATLVERDAIGRGQSGRNWGFVRQQGRSPAELPLMRAATRRWGELEEELDASFDWVRGGNLALATDDDGAERYRTWAGIGREHGVDTALIGAAEVQRIVPGLRLPYTAALYAAGDGHADPLSATRAYASAAERGGVRVLCGHTARAIVQRGGRVRGVVTDGGTLDADVVVCAAGSASRRLLRTAGLSLPQNLVRGTVAMTEPVEPLTRASVWAPGLAFRQRPDGRLVVSTGGGGEVDLTLETMIQARRFLPAFRHNARRLRLRVNGAALHDLRRRFGAELPDPEPRPTYGRVRDSMLRLREAVPALSSVRCERAWAGQIDSTPDALPVVDRLPDPAGLVVATGFSGHGFGLAPAIAESVADLVVGAPPRHETGTFRFSRFAEGDFKAPDAIL</sequence>
<dbReference type="Gene3D" id="3.30.9.10">
    <property type="entry name" value="D-Amino Acid Oxidase, subunit A, domain 2"/>
    <property type="match status" value="1"/>
</dbReference>
<name>A0ABW1A6A5_9ACTN</name>
<comment type="caution">
    <text evidence="3">The sequence shown here is derived from an EMBL/GenBank/DDBJ whole genome shotgun (WGS) entry which is preliminary data.</text>
</comment>
<dbReference type="InterPro" id="IPR006076">
    <property type="entry name" value="FAD-dep_OxRdtase"/>
</dbReference>
<evidence type="ECO:0000313" key="3">
    <source>
        <dbReference type="EMBL" id="MFC5750141.1"/>
    </source>
</evidence>
<dbReference type="Pfam" id="PF01266">
    <property type="entry name" value="DAO"/>
    <property type="match status" value="1"/>
</dbReference>
<protein>
    <submittedName>
        <fullName evidence="3">NAD(P)/FAD-dependent oxidoreductase</fullName>
        <ecNumber evidence="3">1.-.-.-</ecNumber>
    </submittedName>
</protein>
<dbReference type="Proteomes" id="UP001596074">
    <property type="component" value="Unassembled WGS sequence"/>
</dbReference>
<keyword evidence="4" id="KW-1185">Reference proteome</keyword>
<feature type="domain" description="FAD dependent oxidoreductase" evidence="2">
    <location>
        <begin position="12"/>
        <end position="394"/>
    </location>
</feature>
<dbReference type="PANTHER" id="PTHR13847:SF287">
    <property type="entry name" value="FAD-DEPENDENT OXIDOREDUCTASE DOMAIN-CONTAINING PROTEIN 1"/>
    <property type="match status" value="1"/>
</dbReference>
<evidence type="ECO:0000259" key="2">
    <source>
        <dbReference type="Pfam" id="PF01266"/>
    </source>
</evidence>
<evidence type="ECO:0000256" key="1">
    <source>
        <dbReference type="ARBA" id="ARBA00023002"/>
    </source>
</evidence>
<dbReference type="Gene3D" id="3.50.50.60">
    <property type="entry name" value="FAD/NAD(P)-binding domain"/>
    <property type="match status" value="1"/>
</dbReference>
<reference evidence="4" key="1">
    <citation type="journal article" date="2019" name="Int. J. Syst. Evol. Microbiol.">
        <title>The Global Catalogue of Microorganisms (GCM) 10K type strain sequencing project: providing services to taxonomists for standard genome sequencing and annotation.</title>
        <authorList>
            <consortium name="The Broad Institute Genomics Platform"/>
            <consortium name="The Broad Institute Genome Sequencing Center for Infectious Disease"/>
            <person name="Wu L."/>
            <person name="Ma J."/>
        </authorList>
    </citation>
    <scope>NUCLEOTIDE SEQUENCE [LARGE SCALE GENOMIC DNA]</scope>
    <source>
        <strain evidence="4">KCTC 42087</strain>
    </source>
</reference>
<gene>
    <name evidence="3" type="ORF">ACFPZN_31325</name>
</gene>
<dbReference type="EC" id="1.-.-.-" evidence="3"/>
<proteinExistence type="predicted"/>
<organism evidence="3 4">
    <name type="scientific">Actinomadura rugatobispora</name>
    <dbReference type="NCBI Taxonomy" id="1994"/>
    <lineage>
        <taxon>Bacteria</taxon>
        <taxon>Bacillati</taxon>
        <taxon>Actinomycetota</taxon>
        <taxon>Actinomycetes</taxon>
        <taxon>Streptosporangiales</taxon>
        <taxon>Thermomonosporaceae</taxon>
        <taxon>Actinomadura</taxon>
    </lineage>
</organism>
<keyword evidence="1 3" id="KW-0560">Oxidoreductase</keyword>